<evidence type="ECO:0000313" key="4">
    <source>
        <dbReference type="Proteomes" id="UP000033664"/>
    </source>
</evidence>
<dbReference type="SUPFAM" id="SSF53850">
    <property type="entry name" value="Periplasmic binding protein-like II"/>
    <property type="match status" value="1"/>
</dbReference>
<dbReference type="PANTHER" id="PTHR38834:SF3">
    <property type="entry name" value="SOLUTE-BINDING PROTEIN FAMILY 3_N-TERMINAL DOMAIN-CONTAINING PROTEIN"/>
    <property type="match status" value="1"/>
</dbReference>
<evidence type="ECO:0000259" key="2">
    <source>
        <dbReference type="Pfam" id="PF00497"/>
    </source>
</evidence>
<dbReference type="EMBL" id="JXXZ01000012">
    <property type="protein sequence ID" value="KJY97479.1"/>
    <property type="molecule type" value="Genomic_DNA"/>
</dbReference>
<dbReference type="AlphaFoldDB" id="A0A0F4PQU1"/>
<dbReference type="Gene3D" id="3.40.190.10">
    <property type="entry name" value="Periplasmic binding protein-like II"/>
    <property type="match status" value="2"/>
</dbReference>
<feature type="domain" description="Solute-binding protein family 3/N-terminal" evidence="2">
    <location>
        <begin position="29"/>
        <end position="247"/>
    </location>
</feature>
<keyword evidence="4" id="KW-1185">Reference proteome</keyword>
<dbReference type="eggNOG" id="COG0834">
    <property type="taxonomic scope" value="Bacteria"/>
</dbReference>
<sequence>MRACIALLAWLLMLALPTSAWSSAPLRFVAEDLYPLHFADSEKQPQGFLVDVVNIVLAQCRCQGQVEIMPQARAFKELRTTPNTLMISLLKTPQREAEFIFLGSVFNAHAYLVGLKERQFKLTDLQSARGLRVSTVRGYYSHQYLQKAGFSLQHDLVLAPEPASLMKMLYKQRTDLVLTNTLSLDKELRSIGLDPNRLEKKVHLPEFPSELHITANKKLPADLAIRLRQSLKAIKASGQYQALLNKWQLTLSAY</sequence>
<dbReference type="Pfam" id="PF00497">
    <property type="entry name" value="SBP_bac_3"/>
    <property type="match status" value="1"/>
</dbReference>
<accession>A0A0F4PQU1</accession>
<gene>
    <name evidence="3" type="ORF">TW72_14310</name>
</gene>
<protein>
    <recommendedName>
        <fullName evidence="2">Solute-binding protein family 3/N-terminal domain-containing protein</fullName>
    </recommendedName>
</protein>
<dbReference type="GeneID" id="58229669"/>
<proteinExistence type="predicted"/>
<dbReference type="OrthoDB" id="8587856at2"/>
<reference evidence="3 4" key="1">
    <citation type="journal article" date="2015" name="BMC Genomics">
        <title>Genome mining reveals unlocked bioactive potential of marine Gram-negative bacteria.</title>
        <authorList>
            <person name="Machado H."/>
            <person name="Sonnenschein E.C."/>
            <person name="Melchiorsen J."/>
            <person name="Gram L."/>
        </authorList>
    </citation>
    <scope>NUCLEOTIDE SEQUENCE [LARGE SCALE GENOMIC DNA]</scope>
    <source>
        <strain evidence="3 4">S3137</strain>
    </source>
</reference>
<feature type="signal peptide" evidence="1">
    <location>
        <begin position="1"/>
        <end position="20"/>
    </location>
</feature>
<keyword evidence="1" id="KW-0732">Signal</keyword>
<dbReference type="RefSeq" id="WP_045978268.1">
    <property type="nucleotide sequence ID" value="NZ_JXXY01000001.1"/>
</dbReference>
<feature type="chain" id="PRO_5002474353" description="Solute-binding protein family 3/N-terminal domain-containing protein" evidence="1">
    <location>
        <begin position="21"/>
        <end position="254"/>
    </location>
</feature>
<dbReference type="PANTHER" id="PTHR38834">
    <property type="entry name" value="PERIPLASMIC SUBSTRATE BINDING PROTEIN FAMILY 3"/>
    <property type="match status" value="1"/>
</dbReference>
<dbReference type="Proteomes" id="UP000033664">
    <property type="component" value="Unassembled WGS sequence"/>
</dbReference>
<dbReference type="PATRIC" id="fig|151081.8.peg.359"/>
<name>A0A0F4PQU1_9GAMM</name>
<evidence type="ECO:0000313" key="3">
    <source>
        <dbReference type="EMBL" id="KJY97479.1"/>
    </source>
</evidence>
<comment type="caution">
    <text evidence="3">The sequence shown here is derived from an EMBL/GenBank/DDBJ whole genome shotgun (WGS) entry which is preliminary data.</text>
</comment>
<dbReference type="InterPro" id="IPR001638">
    <property type="entry name" value="Solute-binding_3/MltF_N"/>
</dbReference>
<organism evidence="3 4">
    <name type="scientific">Pseudoalteromonas ruthenica</name>
    <dbReference type="NCBI Taxonomy" id="151081"/>
    <lineage>
        <taxon>Bacteria</taxon>
        <taxon>Pseudomonadati</taxon>
        <taxon>Pseudomonadota</taxon>
        <taxon>Gammaproteobacteria</taxon>
        <taxon>Alteromonadales</taxon>
        <taxon>Pseudoalteromonadaceae</taxon>
        <taxon>Pseudoalteromonas</taxon>
    </lineage>
</organism>
<evidence type="ECO:0000256" key="1">
    <source>
        <dbReference type="SAM" id="SignalP"/>
    </source>
</evidence>